<evidence type="ECO:0000313" key="1">
    <source>
        <dbReference type="EMBL" id="OBQ38132.1"/>
    </source>
</evidence>
<dbReference type="AlphaFoldDB" id="A0A1B7WLV7"/>
<dbReference type="EMBL" id="LJOW01000237">
    <property type="protein sequence ID" value="OBQ38132.1"/>
    <property type="molecule type" value="Genomic_DNA"/>
</dbReference>
<dbReference type="Proteomes" id="UP000092093">
    <property type="component" value="Unassembled WGS sequence"/>
</dbReference>
<name>A0A1B7WLV7_APHFL</name>
<evidence type="ECO:0000313" key="2">
    <source>
        <dbReference type="Proteomes" id="UP000092093"/>
    </source>
</evidence>
<sequence length="83" mass="9001">MPAAAVIPAPIAYIKVVVVKKLVVGSRRTEVGPNAFGTGLFVRVFCQRQAGALRRVSVCAGRFTLKKLECSKQALTLEYSCME</sequence>
<gene>
    <name evidence="1" type="ORF">AN484_24500</name>
</gene>
<accession>A0A1B7WLV7</accession>
<protein>
    <submittedName>
        <fullName evidence="1">Uncharacterized protein</fullName>
    </submittedName>
</protein>
<organism evidence="1 2">
    <name type="scientific">Aphanizomenon flos-aquae WA102</name>
    <dbReference type="NCBI Taxonomy" id="1710896"/>
    <lineage>
        <taxon>Bacteria</taxon>
        <taxon>Bacillati</taxon>
        <taxon>Cyanobacteriota</taxon>
        <taxon>Cyanophyceae</taxon>
        <taxon>Nostocales</taxon>
        <taxon>Aphanizomenonaceae</taxon>
        <taxon>Aphanizomenon</taxon>
    </lineage>
</organism>
<comment type="caution">
    <text evidence="1">The sequence shown here is derived from an EMBL/GenBank/DDBJ whole genome shotgun (WGS) entry which is preliminary data.</text>
</comment>
<proteinExistence type="predicted"/>
<reference evidence="1 2" key="1">
    <citation type="submission" date="2015-09" db="EMBL/GenBank/DDBJ databases">
        <title>Aphanizomenon flos-aquae WA102.</title>
        <authorList>
            <person name="Driscoll C."/>
        </authorList>
    </citation>
    <scope>NUCLEOTIDE SEQUENCE [LARGE SCALE GENOMIC DNA]</scope>
    <source>
        <strain evidence="1">WA102</strain>
    </source>
</reference>